<evidence type="ECO:0000313" key="5">
    <source>
        <dbReference type="EMBL" id="MCS3678790.1"/>
    </source>
</evidence>
<comment type="caution">
    <text evidence="5">The sequence shown here is derived from an EMBL/GenBank/DDBJ whole genome shotgun (WGS) entry which is preliminary data.</text>
</comment>
<comment type="function">
    <text evidence="1">May be involved in the biogenesis of curli organelles.</text>
</comment>
<reference evidence="5" key="1">
    <citation type="submission" date="2022-08" db="EMBL/GenBank/DDBJ databases">
        <title>Genomic Encyclopedia of Type Strains, Phase V (KMG-V): Genome sequencing to study the core and pangenomes of soil and plant-associated prokaryotes.</title>
        <authorList>
            <person name="Whitman W."/>
        </authorList>
    </citation>
    <scope>NUCLEOTIDE SEQUENCE</scope>
    <source>
        <strain evidence="5">0</strain>
    </source>
</reference>
<dbReference type="RefSeq" id="WP_118829912.1">
    <property type="nucleotide sequence ID" value="NZ_CP030364.1"/>
</dbReference>
<gene>
    <name evidence="5" type="ORF">GGP71_002731</name>
</gene>
<feature type="signal peptide" evidence="4">
    <location>
        <begin position="1"/>
        <end position="29"/>
    </location>
</feature>
<feature type="chain" id="PRO_5040719414" description="Curli production assembly/transport component CsgF" evidence="4">
    <location>
        <begin position="30"/>
        <end position="146"/>
    </location>
</feature>
<sequence length="146" mass="16230">MTFYTRLLGTLFASVLLGLCLGGPSAAQAQEFVYQPINPVFGGSPGNTQYLLNTANNQNPFEGGGGFDRFRDDPLQNFEDRLQRQVLNQLSREVIQNRFGDIDLTQEGSFDFERFTVDVTPGPSGINIRVFNKQSGESTTVEVPRF</sequence>
<evidence type="ECO:0000313" key="6">
    <source>
        <dbReference type="Proteomes" id="UP001155027"/>
    </source>
</evidence>
<evidence type="ECO:0000256" key="1">
    <source>
        <dbReference type="ARBA" id="ARBA00003989"/>
    </source>
</evidence>
<evidence type="ECO:0000256" key="4">
    <source>
        <dbReference type="SAM" id="SignalP"/>
    </source>
</evidence>
<dbReference type="InterPro" id="IPR018893">
    <property type="entry name" value="T8SS_CsgF"/>
</dbReference>
<dbReference type="Proteomes" id="UP001155027">
    <property type="component" value="Unassembled WGS sequence"/>
</dbReference>
<protein>
    <recommendedName>
        <fullName evidence="2">Curli production assembly/transport component CsgF</fullName>
    </recommendedName>
</protein>
<organism evidence="5 6">
    <name type="scientific">Salinibacter ruber</name>
    <dbReference type="NCBI Taxonomy" id="146919"/>
    <lineage>
        <taxon>Bacteria</taxon>
        <taxon>Pseudomonadati</taxon>
        <taxon>Rhodothermota</taxon>
        <taxon>Rhodothermia</taxon>
        <taxon>Rhodothermales</taxon>
        <taxon>Salinibacteraceae</taxon>
        <taxon>Salinibacter</taxon>
    </lineage>
</organism>
<keyword evidence="3 4" id="KW-0732">Signal</keyword>
<accession>A0A9X2Q6R1</accession>
<proteinExistence type="predicted"/>
<evidence type="ECO:0000256" key="3">
    <source>
        <dbReference type="ARBA" id="ARBA00022729"/>
    </source>
</evidence>
<evidence type="ECO:0000256" key="2">
    <source>
        <dbReference type="ARBA" id="ARBA00014031"/>
    </source>
</evidence>
<dbReference type="AlphaFoldDB" id="A0A9X2Q6R1"/>
<dbReference type="Pfam" id="PF10614">
    <property type="entry name" value="CsgF"/>
    <property type="match status" value="1"/>
</dbReference>
<name>A0A9X2Q6R1_9BACT</name>
<dbReference type="EMBL" id="JANUAU010000009">
    <property type="protein sequence ID" value="MCS3678790.1"/>
    <property type="molecule type" value="Genomic_DNA"/>
</dbReference>